<protein>
    <submittedName>
        <fullName evidence="2">Uncharacterized protein</fullName>
    </submittedName>
</protein>
<evidence type="ECO:0000313" key="3">
    <source>
        <dbReference type="Proteomes" id="UP001162480"/>
    </source>
</evidence>
<accession>A0AA36BQ10</accession>
<name>A0AA36BQ10_OCTVU</name>
<dbReference type="EMBL" id="OX597833">
    <property type="protein sequence ID" value="CAI9737531.1"/>
    <property type="molecule type" value="Genomic_DNA"/>
</dbReference>
<sequence>MTRMTTSDDNHDAVQDCCCDVGCGNFQDPGDDEGGDGREGGSHGEKITGGKKEEEEKEDEHEEEEMP</sequence>
<feature type="compositionally biased region" description="Acidic residues" evidence="1">
    <location>
        <begin position="55"/>
        <end position="67"/>
    </location>
</feature>
<dbReference type="Proteomes" id="UP001162480">
    <property type="component" value="Chromosome 20"/>
</dbReference>
<proteinExistence type="predicted"/>
<evidence type="ECO:0000256" key="1">
    <source>
        <dbReference type="SAM" id="MobiDB-lite"/>
    </source>
</evidence>
<gene>
    <name evidence="2" type="ORF">OCTVUL_1B024988</name>
</gene>
<evidence type="ECO:0000313" key="2">
    <source>
        <dbReference type="EMBL" id="CAI9737531.1"/>
    </source>
</evidence>
<organism evidence="2 3">
    <name type="scientific">Octopus vulgaris</name>
    <name type="common">Common octopus</name>
    <dbReference type="NCBI Taxonomy" id="6645"/>
    <lineage>
        <taxon>Eukaryota</taxon>
        <taxon>Metazoa</taxon>
        <taxon>Spiralia</taxon>
        <taxon>Lophotrochozoa</taxon>
        <taxon>Mollusca</taxon>
        <taxon>Cephalopoda</taxon>
        <taxon>Coleoidea</taxon>
        <taxon>Octopodiformes</taxon>
        <taxon>Octopoda</taxon>
        <taxon>Incirrata</taxon>
        <taxon>Octopodidae</taxon>
        <taxon>Octopus</taxon>
    </lineage>
</organism>
<keyword evidence="3" id="KW-1185">Reference proteome</keyword>
<feature type="compositionally biased region" description="Basic and acidic residues" evidence="1">
    <location>
        <begin position="35"/>
        <end position="54"/>
    </location>
</feature>
<dbReference type="AlphaFoldDB" id="A0AA36BQ10"/>
<feature type="region of interest" description="Disordered" evidence="1">
    <location>
        <begin position="21"/>
        <end position="67"/>
    </location>
</feature>
<reference evidence="2" key="1">
    <citation type="submission" date="2023-08" db="EMBL/GenBank/DDBJ databases">
        <authorList>
            <person name="Alioto T."/>
            <person name="Alioto T."/>
            <person name="Gomez Garrido J."/>
        </authorList>
    </citation>
    <scope>NUCLEOTIDE SEQUENCE</scope>
</reference>